<evidence type="ECO:0000256" key="1">
    <source>
        <dbReference type="ARBA" id="ARBA00001974"/>
    </source>
</evidence>
<keyword evidence="3" id="KW-0285">Flavoprotein</keyword>
<proteinExistence type="inferred from homology"/>
<dbReference type="InterPro" id="IPR036188">
    <property type="entry name" value="FAD/NAD-bd_sf"/>
</dbReference>
<feature type="active site" description="Proton donor" evidence="7">
    <location>
        <position position="541"/>
    </location>
</feature>
<gene>
    <name evidence="10" type="ORF">BD410DRAFT_749388</name>
</gene>
<dbReference type="STRING" id="50990.A0A4Y7Q2I5"/>
<dbReference type="PROSITE" id="PS00624">
    <property type="entry name" value="GMC_OXRED_2"/>
    <property type="match status" value="1"/>
</dbReference>
<evidence type="ECO:0000313" key="11">
    <source>
        <dbReference type="Proteomes" id="UP000294933"/>
    </source>
</evidence>
<evidence type="ECO:0000256" key="6">
    <source>
        <dbReference type="ARBA" id="ARBA00023002"/>
    </source>
</evidence>
<organism evidence="10 11">
    <name type="scientific">Rickenella mellea</name>
    <dbReference type="NCBI Taxonomy" id="50990"/>
    <lineage>
        <taxon>Eukaryota</taxon>
        <taxon>Fungi</taxon>
        <taxon>Dikarya</taxon>
        <taxon>Basidiomycota</taxon>
        <taxon>Agaricomycotina</taxon>
        <taxon>Agaricomycetes</taxon>
        <taxon>Hymenochaetales</taxon>
        <taxon>Rickenellaceae</taxon>
        <taxon>Rickenella</taxon>
    </lineage>
</organism>
<keyword evidence="6" id="KW-0560">Oxidoreductase</keyword>
<dbReference type="GO" id="GO:0050660">
    <property type="term" value="F:flavin adenine dinucleotide binding"/>
    <property type="evidence" value="ECO:0007669"/>
    <property type="project" value="InterPro"/>
</dbReference>
<dbReference type="SUPFAM" id="SSF51905">
    <property type="entry name" value="FAD/NAD(P)-binding domain"/>
    <property type="match status" value="1"/>
</dbReference>
<protein>
    <submittedName>
        <fullName evidence="10">GMC oxidoreductase</fullName>
    </submittedName>
</protein>
<evidence type="ECO:0000256" key="7">
    <source>
        <dbReference type="PIRSR" id="PIRSR000137-1"/>
    </source>
</evidence>
<dbReference type="PANTHER" id="PTHR11552">
    <property type="entry name" value="GLUCOSE-METHANOL-CHOLINE GMC OXIDOREDUCTASE"/>
    <property type="match status" value="1"/>
</dbReference>
<dbReference type="Gene3D" id="3.50.50.60">
    <property type="entry name" value="FAD/NAD(P)-binding domain"/>
    <property type="match status" value="1"/>
</dbReference>
<name>A0A4Y7Q2I5_9AGAM</name>
<dbReference type="PIRSF" id="PIRSF000137">
    <property type="entry name" value="Alcohol_oxidase"/>
    <property type="match status" value="1"/>
</dbReference>
<dbReference type="Proteomes" id="UP000294933">
    <property type="component" value="Unassembled WGS sequence"/>
</dbReference>
<keyword evidence="11" id="KW-1185">Reference proteome</keyword>
<dbReference type="EMBL" id="ML170178">
    <property type="protein sequence ID" value="TDL21863.1"/>
    <property type="molecule type" value="Genomic_DNA"/>
</dbReference>
<dbReference type="PANTHER" id="PTHR11552:SF201">
    <property type="entry name" value="GLUCOSE-METHANOL-CHOLINE OXIDOREDUCTASE N-TERMINAL DOMAIN-CONTAINING PROTEIN"/>
    <property type="match status" value="1"/>
</dbReference>
<dbReference type="SUPFAM" id="SSF54373">
    <property type="entry name" value="FAD-linked reductases, C-terminal domain"/>
    <property type="match status" value="1"/>
</dbReference>
<evidence type="ECO:0000313" key="10">
    <source>
        <dbReference type="EMBL" id="TDL21863.1"/>
    </source>
</evidence>
<evidence type="ECO:0000259" key="9">
    <source>
        <dbReference type="PROSITE" id="PS00624"/>
    </source>
</evidence>
<keyword evidence="4" id="KW-0732">Signal</keyword>
<evidence type="ECO:0000256" key="3">
    <source>
        <dbReference type="ARBA" id="ARBA00022630"/>
    </source>
</evidence>
<dbReference type="OrthoDB" id="269227at2759"/>
<dbReference type="InterPro" id="IPR000172">
    <property type="entry name" value="GMC_OxRdtase_N"/>
</dbReference>
<feature type="binding site" evidence="8">
    <location>
        <position position="242"/>
    </location>
    <ligand>
        <name>FAD</name>
        <dbReference type="ChEBI" id="CHEBI:57692"/>
    </ligand>
</feature>
<evidence type="ECO:0000256" key="8">
    <source>
        <dbReference type="PIRSR" id="PIRSR000137-2"/>
    </source>
</evidence>
<feature type="active site" description="Proton acceptor" evidence="7">
    <location>
        <position position="584"/>
    </location>
</feature>
<feature type="binding site" evidence="8">
    <location>
        <begin position="101"/>
        <end position="104"/>
    </location>
    <ligand>
        <name>FAD</name>
        <dbReference type="ChEBI" id="CHEBI:57692"/>
    </ligand>
</feature>
<reference evidence="10 11" key="1">
    <citation type="submission" date="2018-06" db="EMBL/GenBank/DDBJ databases">
        <title>A transcriptomic atlas of mushroom development highlights an independent origin of complex multicellularity.</title>
        <authorList>
            <consortium name="DOE Joint Genome Institute"/>
            <person name="Krizsan K."/>
            <person name="Almasi E."/>
            <person name="Merenyi Z."/>
            <person name="Sahu N."/>
            <person name="Viragh M."/>
            <person name="Koszo T."/>
            <person name="Mondo S."/>
            <person name="Kiss B."/>
            <person name="Balint B."/>
            <person name="Kues U."/>
            <person name="Barry K."/>
            <person name="Hegedus J.C."/>
            <person name="Henrissat B."/>
            <person name="Johnson J."/>
            <person name="Lipzen A."/>
            <person name="Ohm R."/>
            <person name="Nagy I."/>
            <person name="Pangilinan J."/>
            <person name="Yan J."/>
            <person name="Xiong Y."/>
            <person name="Grigoriev I.V."/>
            <person name="Hibbett D.S."/>
            <person name="Nagy L.G."/>
        </authorList>
    </citation>
    <scope>NUCLEOTIDE SEQUENCE [LARGE SCALE GENOMIC DNA]</scope>
    <source>
        <strain evidence="10 11">SZMC22713</strain>
    </source>
</reference>
<evidence type="ECO:0000256" key="4">
    <source>
        <dbReference type="ARBA" id="ARBA00022729"/>
    </source>
</evidence>
<accession>A0A4Y7Q2I5</accession>
<keyword evidence="5 8" id="KW-0274">FAD</keyword>
<dbReference type="VEuPathDB" id="FungiDB:BD410DRAFT_749388"/>
<feature type="binding site" evidence="8">
    <location>
        <begin position="540"/>
        <end position="541"/>
    </location>
    <ligand>
        <name>FAD</name>
        <dbReference type="ChEBI" id="CHEBI:57692"/>
    </ligand>
</feature>
<dbReference type="Gene3D" id="3.30.560.10">
    <property type="entry name" value="Glucose Oxidase, domain 3"/>
    <property type="match status" value="1"/>
</dbReference>
<dbReference type="Pfam" id="PF05199">
    <property type="entry name" value="GMC_oxred_C"/>
    <property type="match status" value="1"/>
</dbReference>
<dbReference type="InterPro" id="IPR007867">
    <property type="entry name" value="GMC_OxRtase_C"/>
</dbReference>
<comment type="similarity">
    <text evidence="2">Belongs to the GMC oxidoreductase family.</text>
</comment>
<dbReference type="Pfam" id="PF00732">
    <property type="entry name" value="GMC_oxred_N"/>
    <property type="match status" value="1"/>
</dbReference>
<dbReference type="InterPro" id="IPR012132">
    <property type="entry name" value="GMC_OxRdtase"/>
</dbReference>
<feature type="domain" description="Glucose-methanol-choline oxidoreductase N-terminal" evidence="9">
    <location>
        <begin position="283"/>
        <end position="297"/>
    </location>
</feature>
<evidence type="ECO:0000256" key="2">
    <source>
        <dbReference type="ARBA" id="ARBA00010790"/>
    </source>
</evidence>
<dbReference type="AlphaFoldDB" id="A0A4Y7Q2I5"/>
<sequence>MTNTIEDVSEQTFDYVIVGGGTAGLTLAARLVEDPNIKVVVIEAGSDHLGDPAIETPAQFGAILMHPKYAWHFKTTPQPHLNGREVPWPRGKMLGGSSGVNFHVWNKPPAGDIGDWEKLGNPGWNWERFQKYAKKIEGFTPPTTEAQEMYRQNTNLSSHGVDGLIKTSFPKWVFTGEGTVQDAIKAQGIPIAKDPYGGDPIGTFMMAGNIDARTQTRSYAATSYYLPNKDKKNLTVICNSVVERLLFKNITPGEDLEASGVEFVCAGTKRNVYASKEVILSAGALKTPQILELSGIGDKHVLTPLGIDTKVDLPGVGSNVQEHLHSDLVFELDPRKEYETLDKLHDKSFATEQIKLHAEGKGMFTMGLTGFSFAPFKLFTATPSKAEELISALRSKINSKASAGGLPPGLKEQWMLQIERMEGGRSGECELLTVPRRPGGVPTEPGKSYLAICACSNSPFSRGTIHIKSNDPTVHPSMDPHYFEEEFDLKQLVEVVKFIMRLSHTEPLKSMIAEQIVPAPNLSSDEDLQTFVKDSVLTTWHTSSSASMLPRDKNGVVDAQLRVYGTKNVRIADLSIVPLHISAHTQSTAYVIGEAAADIILGKL</sequence>
<comment type="cofactor">
    <cofactor evidence="1 8">
        <name>FAD</name>
        <dbReference type="ChEBI" id="CHEBI:57692"/>
    </cofactor>
</comment>
<dbReference type="GO" id="GO:0016614">
    <property type="term" value="F:oxidoreductase activity, acting on CH-OH group of donors"/>
    <property type="evidence" value="ECO:0007669"/>
    <property type="project" value="InterPro"/>
</dbReference>
<evidence type="ECO:0000256" key="5">
    <source>
        <dbReference type="ARBA" id="ARBA00022827"/>
    </source>
</evidence>